<keyword evidence="4" id="KW-1185">Reference proteome</keyword>
<proteinExistence type="predicted"/>
<name>A0ABQ8Q624_9AGAR</name>
<gene>
    <name evidence="3" type="ORF">F5050DRAFT_1841918</name>
</gene>
<evidence type="ECO:0000259" key="2">
    <source>
        <dbReference type="PROSITE" id="PS50089"/>
    </source>
</evidence>
<accession>A0ABQ8Q624</accession>
<keyword evidence="1" id="KW-0862">Zinc</keyword>
<dbReference type="PROSITE" id="PS50089">
    <property type="entry name" value="ZF_RING_2"/>
    <property type="match status" value="1"/>
</dbReference>
<dbReference type="InterPro" id="IPR001841">
    <property type="entry name" value="Znf_RING"/>
</dbReference>
<dbReference type="EMBL" id="MU790733">
    <property type="protein sequence ID" value="KAJ3993936.1"/>
    <property type="molecule type" value="Genomic_DNA"/>
</dbReference>
<reference evidence="3" key="1">
    <citation type="submission" date="2022-08" db="EMBL/GenBank/DDBJ databases">
        <authorList>
            <consortium name="DOE Joint Genome Institute"/>
            <person name="Min B."/>
            <person name="Riley R."/>
            <person name="Sierra-Patev S."/>
            <person name="Naranjo-Ortiz M."/>
            <person name="Looney B."/>
            <person name="Konkel Z."/>
            <person name="Slot J.C."/>
            <person name="Sakamoto Y."/>
            <person name="Steenwyk J.L."/>
            <person name="Rokas A."/>
            <person name="Carro J."/>
            <person name="Camarero S."/>
            <person name="Ferreira P."/>
            <person name="Molpeceres G."/>
            <person name="Ruiz-Duenas F.J."/>
            <person name="Serrano A."/>
            <person name="Henrissat B."/>
            <person name="Drula E."/>
            <person name="Hughes K.W."/>
            <person name="Mata J.L."/>
            <person name="Ishikawa N.K."/>
            <person name="Vargas-Isla R."/>
            <person name="Ushijima S."/>
            <person name="Smith C.A."/>
            <person name="Ahrendt S."/>
            <person name="Andreopoulos W."/>
            <person name="He G."/>
            <person name="Labutti K."/>
            <person name="Lipzen A."/>
            <person name="Ng V."/>
            <person name="Sandor L."/>
            <person name="Barry K."/>
            <person name="Martinez A.T."/>
            <person name="Xiao Y."/>
            <person name="Gibbons J.G."/>
            <person name="Terashima K."/>
            <person name="Hibbett D.S."/>
            <person name="Grigoriev I.V."/>
        </authorList>
    </citation>
    <scope>NUCLEOTIDE SEQUENCE</scope>
    <source>
        <strain evidence="3">TFB10827</strain>
    </source>
</reference>
<organism evidence="3 4">
    <name type="scientific">Lentinula boryana</name>
    <dbReference type="NCBI Taxonomy" id="40481"/>
    <lineage>
        <taxon>Eukaryota</taxon>
        <taxon>Fungi</taxon>
        <taxon>Dikarya</taxon>
        <taxon>Basidiomycota</taxon>
        <taxon>Agaricomycotina</taxon>
        <taxon>Agaricomycetes</taxon>
        <taxon>Agaricomycetidae</taxon>
        <taxon>Agaricales</taxon>
        <taxon>Marasmiineae</taxon>
        <taxon>Omphalotaceae</taxon>
        <taxon>Lentinula</taxon>
    </lineage>
</organism>
<evidence type="ECO:0000313" key="3">
    <source>
        <dbReference type="EMBL" id="KAJ3993936.1"/>
    </source>
</evidence>
<keyword evidence="1" id="KW-0863">Zinc-finger</keyword>
<sequence>MATQDSEDDFDQIPDHIDFGAIEDDVWDAIQTQNQMTASPRFNIDVVDSHSQPPRTFEGDSTVIVPEFVQGTSTSPDPVVEPRRANTPSIAYSSDDVEDLDDDFFQQLDEVENQIMNSARATVPPTMVPSESSDTLEASFNNVYDIGSPPMKRRRLEDCNEKLASPTQKGKGKFEGDWSELLDEYDDEINCPICCDIIGLIHSWSFPFFFIRVAAHLVNGCGHTLCGSCSYQWIVEKHRNTCPVCRANCHALTPLIPNIIVDNFVNKHLRVRAMLGDVDWQAGGSKLLEWQMRKDKWKNDCEQRAKRLKKSPPIVIRPRVNNFVEQLAFMNDIFF</sequence>
<keyword evidence="1" id="KW-0479">Metal-binding</keyword>
<dbReference type="Proteomes" id="UP001163828">
    <property type="component" value="Unassembled WGS sequence"/>
</dbReference>
<feature type="domain" description="RING-type" evidence="2">
    <location>
        <begin position="191"/>
        <end position="246"/>
    </location>
</feature>
<dbReference type="Gene3D" id="3.30.40.10">
    <property type="entry name" value="Zinc/RING finger domain, C3HC4 (zinc finger)"/>
    <property type="match status" value="1"/>
</dbReference>
<dbReference type="InterPro" id="IPR013083">
    <property type="entry name" value="Znf_RING/FYVE/PHD"/>
</dbReference>
<comment type="caution">
    <text evidence="3">The sequence shown here is derived from an EMBL/GenBank/DDBJ whole genome shotgun (WGS) entry which is preliminary data.</text>
</comment>
<dbReference type="SUPFAM" id="SSF57850">
    <property type="entry name" value="RING/U-box"/>
    <property type="match status" value="1"/>
</dbReference>
<evidence type="ECO:0000256" key="1">
    <source>
        <dbReference type="PROSITE-ProRule" id="PRU00175"/>
    </source>
</evidence>
<protein>
    <recommendedName>
        <fullName evidence="2">RING-type domain-containing protein</fullName>
    </recommendedName>
</protein>
<evidence type="ECO:0000313" key="4">
    <source>
        <dbReference type="Proteomes" id="UP001163828"/>
    </source>
</evidence>